<dbReference type="InterPro" id="IPR050360">
    <property type="entry name" value="MFS_Sugar_Transporters"/>
</dbReference>
<evidence type="ECO:0000259" key="11">
    <source>
        <dbReference type="PROSITE" id="PS50850"/>
    </source>
</evidence>
<feature type="domain" description="Major facilitator superfamily (MFS) profile" evidence="11">
    <location>
        <begin position="64"/>
        <end position="523"/>
    </location>
</feature>
<evidence type="ECO:0000256" key="6">
    <source>
        <dbReference type="ARBA" id="ARBA00023136"/>
    </source>
</evidence>
<dbReference type="Gene3D" id="1.20.1250.20">
    <property type="entry name" value="MFS general substrate transporter like domains"/>
    <property type="match status" value="1"/>
</dbReference>
<evidence type="ECO:0000256" key="9">
    <source>
        <dbReference type="SAM" id="MobiDB-lite"/>
    </source>
</evidence>
<evidence type="ECO:0000313" key="13">
    <source>
        <dbReference type="Proteomes" id="UP000279259"/>
    </source>
</evidence>
<dbReference type="OrthoDB" id="6612291at2759"/>
<name>A0A427YC23_9TREE</name>
<evidence type="ECO:0000313" key="12">
    <source>
        <dbReference type="EMBL" id="RSH88729.1"/>
    </source>
</evidence>
<comment type="similarity">
    <text evidence="2 8">Belongs to the major facilitator superfamily. Sugar transporter (TC 2.A.1.1) family.</text>
</comment>
<sequence>MPDIQPEPEPESAGGQVLAVDHSHLSSKIENYEQVLQDAAAADRQEHKMGGWETFKAYRKAAFWSAILSTCLVMEGFDLVVIGSFYGQPAFQQRFGTYDPTTGGWLITAEWQTGLSNGALVGEILGIVINGYCTDKFGYKPTVLGALVAMAAFIFIPVFAQSLTVLVVGEILQGIPWGIFQVVTTAYAADVCPINLRAYLTTFINMCWGMGIFLSSGIVRACLNIDGDWSWRLPFCLQWIWPPLLFTIILFAPESPWWLVRQGRFADAEESCRRLSSKEYYTPESGKRQVAYMIHTTAMEREESEGARFVDCFRGKINLRRTEISEYKAASRAKSHAQVCAVFTIQWWCGDPLIAYAITFYEEAGLDAIKAFDLNLGVTSMYIVGTLISWPLVSRFGRRTIYLYGLAGMGATMLITGILGFVNANGARWAIGTMLILLNLFYNMSVGPACYVIISETHSTRLRAKSIVLARNAYNITGIITNTITPRMISPLAWGWGARCGLFWFGTCVLSWIWCLFRLPETKGRSYGELDILFNNRVEAWKFARTKVDQFAGLPEDWSGGDVDKKGVEPEHEHVEQAR</sequence>
<comment type="catalytic activity">
    <reaction evidence="7">
        <text>myo-inositol(out) + H(+)(out) = myo-inositol(in) + H(+)(in)</text>
        <dbReference type="Rhea" id="RHEA:60364"/>
        <dbReference type="ChEBI" id="CHEBI:15378"/>
        <dbReference type="ChEBI" id="CHEBI:17268"/>
    </reaction>
</comment>
<dbReference type="NCBIfam" id="TIGR00879">
    <property type="entry name" value="SP"/>
    <property type="match status" value="1"/>
</dbReference>
<dbReference type="InterPro" id="IPR036259">
    <property type="entry name" value="MFS_trans_sf"/>
</dbReference>
<dbReference type="FunFam" id="1.20.1250.20:FF:000078">
    <property type="entry name" value="MFS maltose transporter, putative"/>
    <property type="match status" value="1"/>
</dbReference>
<evidence type="ECO:0000256" key="2">
    <source>
        <dbReference type="ARBA" id="ARBA00010992"/>
    </source>
</evidence>
<feature type="transmembrane region" description="Helical" evidence="10">
    <location>
        <begin position="401"/>
        <end position="423"/>
    </location>
</feature>
<keyword evidence="4 10" id="KW-0812">Transmembrane</keyword>
<feature type="transmembrane region" description="Helical" evidence="10">
    <location>
        <begin position="239"/>
        <end position="260"/>
    </location>
</feature>
<comment type="subcellular location">
    <subcellularLocation>
        <location evidence="1">Membrane</location>
        <topology evidence="1">Multi-pass membrane protein</topology>
    </subcellularLocation>
</comment>
<gene>
    <name evidence="12" type="ORF">EHS25_002956</name>
</gene>
<dbReference type="Proteomes" id="UP000279259">
    <property type="component" value="Unassembled WGS sequence"/>
</dbReference>
<evidence type="ECO:0000256" key="3">
    <source>
        <dbReference type="ARBA" id="ARBA00022448"/>
    </source>
</evidence>
<evidence type="ECO:0000256" key="1">
    <source>
        <dbReference type="ARBA" id="ARBA00004141"/>
    </source>
</evidence>
<keyword evidence="5 10" id="KW-1133">Transmembrane helix</keyword>
<dbReference type="AlphaFoldDB" id="A0A427YC23"/>
<dbReference type="PANTHER" id="PTHR48022:SF53">
    <property type="entry name" value="ALPHA-GLUCOSIDE TRANSPORTER, PUTATIVE (AFU_ORTHOLOGUE AFUA_3G01700)-RELATED"/>
    <property type="match status" value="1"/>
</dbReference>
<dbReference type="PROSITE" id="PS50850">
    <property type="entry name" value="MFS"/>
    <property type="match status" value="1"/>
</dbReference>
<dbReference type="InterPro" id="IPR003663">
    <property type="entry name" value="Sugar/inositol_transpt"/>
</dbReference>
<dbReference type="Pfam" id="PF00083">
    <property type="entry name" value="Sugar_tr"/>
    <property type="match status" value="1"/>
</dbReference>
<organism evidence="12 13">
    <name type="scientific">Saitozyma podzolica</name>
    <dbReference type="NCBI Taxonomy" id="1890683"/>
    <lineage>
        <taxon>Eukaryota</taxon>
        <taxon>Fungi</taxon>
        <taxon>Dikarya</taxon>
        <taxon>Basidiomycota</taxon>
        <taxon>Agaricomycotina</taxon>
        <taxon>Tremellomycetes</taxon>
        <taxon>Tremellales</taxon>
        <taxon>Trimorphomycetaceae</taxon>
        <taxon>Saitozyma</taxon>
    </lineage>
</organism>
<keyword evidence="3 8" id="KW-0813">Transport</keyword>
<evidence type="ECO:0000256" key="8">
    <source>
        <dbReference type="RuleBase" id="RU003346"/>
    </source>
</evidence>
<comment type="caution">
    <text evidence="12">The sequence shown here is derived from an EMBL/GenBank/DDBJ whole genome shotgun (WGS) entry which is preliminary data.</text>
</comment>
<feature type="transmembrane region" description="Helical" evidence="10">
    <location>
        <begin position="429"/>
        <end position="454"/>
    </location>
</feature>
<evidence type="ECO:0000256" key="5">
    <source>
        <dbReference type="ARBA" id="ARBA00022989"/>
    </source>
</evidence>
<accession>A0A427YC23</accession>
<feature type="transmembrane region" description="Helical" evidence="10">
    <location>
        <begin position="144"/>
        <end position="168"/>
    </location>
</feature>
<keyword evidence="13" id="KW-1185">Reference proteome</keyword>
<evidence type="ECO:0000256" key="4">
    <source>
        <dbReference type="ARBA" id="ARBA00022692"/>
    </source>
</evidence>
<feature type="transmembrane region" description="Helical" evidence="10">
    <location>
        <begin position="496"/>
        <end position="517"/>
    </location>
</feature>
<dbReference type="PANTHER" id="PTHR48022">
    <property type="entry name" value="PLASTIDIC GLUCOSE TRANSPORTER 4"/>
    <property type="match status" value="1"/>
</dbReference>
<evidence type="ECO:0000256" key="7">
    <source>
        <dbReference type="ARBA" id="ARBA00049119"/>
    </source>
</evidence>
<dbReference type="GO" id="GO:0005351">
    <property type="term" value="F:carbohydrate:proton symporter activity"/>
    <property type="evidence" value="ECO:0007669"/>
    <property type="project" value="TreeGrafter"/>
</dbReference>
<dbReference type="InterPro" id="IPR005828">
    <property type="entry name" value="MFS_sugar_transport-like"/>
</dbReference>
<feature type="transmembrane region" description="Helical" evidence="10">
    <location>
        <begin position="174"/>
        <end position="192"/>
    </location>
</feature>
<dbReference type="EMBL" id="RSCD01000016">
    <property type="protein sequence ID" value="RSH88729.1"/>
    <property type="molecule type" value="Genomic_DNA"/>
</dbReference>
<protein>
    <recommendedName>
        <fullName evidence="11">Major facilitator superfamily (MFS) profile domain-containing protein</fullName>
    </recommendedName>
</protein>
<evidence type="ECO:0000256" key="10">
    <source>
        <dbReference type="SAM" id="Phobius"/>
    </source>
</evidence>
<feature type="region of interest" description="Disordered" evidence="9">
    <location>
        <begin position="556"/>
        <end position="579"/>
    </location>
</feature>
<feature type="compositionally biased region" description="Basic and acidic residues" evidence="9">
    <location>
        <begin position="562"/>
        <end position="579"/>
    </location>
</feature>
<dbReference type="GO" id="GO:0016020">
    <property type="term" value="C:membrane"/>
    <property type="evidence" value="ECO:0007669"/>
    <property type="project" value="UniProtKB-SubCell"/>
</dbReference>
<dbReference type="InterPro" id="IPR020846">
    <property type="entry name" value="MFS_dom"/>
</dbReference>
<proteinExistence type="inferred from homology"/>
<feature type="transmembrane region" description="Helical" evidence="10">
    <location>
        <begin position="466"/>
        <end position="484"/>
    </location>
</feature>
<feature type="transmembrane region" description="Helical" evidence="10">
    <location>
        <begin position="199"/>
        <end position="219"/>
    </location>
</feature>
<keyword evidence="6 10" id="KW-0472">Membrane</keyword>
<feature type="transmembrane region" description="Helical" evidence="10">
    <location>
        <begin position="61"/>
        <end position="86"/>
    </location>
</feature>
<reference evidence="12 13" key="1">
    <citation type="submission" date="2018-11" db="EMBL/GenBank/DDBJ databases">
        <title>Genome sequence of Saitozyma podzolica DSM 27192.</title>
        <authorList>
            <person name="Aliyu H."/>
            <person name="Gorte O."/>
            <person name="Ochsenreither K."/>
        </authorList>
    </citation>
    <scope>NUCLEOTIDE SEQUENCE [LARGE SCALE GENOMIC DNA]</scope>
    <source>
        <strain evidence="12 13">DSM 27192</strain>
    </source>
</reference>
<dbReference type="SUPFAM" id="SSF103473">
    <property type="entry name" value="MFS general substrate transporter"/>
    <property type="match status" value="1"/>
</dbReference>